<dbReference type="Gene3D" id="3.90.226.10">
    <property type="entry name" value="2-enoyl-CoA Hydratase, Chain A, domain 1"/>
    <property type="match status" value="1"/>
</dbReference>
<name>A0A7J0DFK2_9ERIC</name>
<evidence type="ECO:0000313" key="3">
    <source>
        <dbReference type="EMBL" id="GFS34270.1"/>
    </source>
</evidence>
<dbReference type="InterPro" id="IPR001907">
    <property type="entry name" value="ClpP"/>
</dbReference>
<dbReference type="EMBL" id="BJWL01000209">
    <property type="protein sequence ID" value="GFS34270.1"/>
    <property type="molecule type" value="Genomic_DNA"/>
</dbReference>
<dbReference type="GO" id="GO:0009532">
    <property type="term" value="C:plastid stroma"/>
    <property type="evidence" value="ECO:0007669"/>
    <property type="project" value="UniProtKB-ARBA"/>
</dbReference>
<protein>
    <recommendedName>
        <fullName evidence="2">ATP-dependent Clp protease proteolytic subunit</fullName>
    </recommendedName>
</protein>
<reference evidence="4" key="1">
    <citation type="submission" date="2019-07" db="EMBL/GenBank/DDBJ databases">
        <title>De Novo Assembly of kiwifruit Actinidia rufa.</title>
        <authorList>
            <person name="Sugita-Konishi S."/>
            <person name="Sato K."/>
            <person name="Mori E."/>
            <person name="Abe Y."/>
            <person name="Kisaki G."/>
            <person name="Hamano K."/>
            <person name="Suezawa K."/>
            <person name="Otani M."/>
            <person name="Fukuda T."/>
            <person name="Manabe T."/>
            <person name="Gomi K."/>
            <person name="Tabuchi M."/>
            <person name="Akimitsu K."/>
            <person name="Kataoka I."/>
        </authorList>
    </citation>
    <scope>NUCLEOTIDE SEQUENCE [LARGE SCALE GENOMIC DNA]</scope>
    <source>
        <strain evidence="4">cv. Fuchu</strain>
    </source>
</reference>
<dbReference type="Pfam" id="PF00574">
    <property type="entry name" value="CLP_protease"/>
    <property type="match status" value="1"/>
</dbReference>
<dbReference type="GO" id="GO:0006515">
    <property type="term" value="P:protein quality control for misfolded or incompletely synthesized proteins"/>
    <property type="evidence" value="ECO:0007669"/>
    <property type="project" value="TreeGrafter"/>
</dbReference>
<keyword evidence="3" id="KW-0378">Hydrolase</keyword>
<proteinExistence type="inferred from homology"/>
<comment type="caution">
    <text evidence="3">The sequence shown here is derived from an EMBL/GenBank/DDBJ whole genome shotgun (WGS) entry which is preliminary data.</text>
</comment>
<dbReference type="PANTHER" id="PTHR10381">
    <property type="entry name" value="ATP-DEPENDENT CLP PROTEASE PROTEOLYTIC SUBUNIT"/>
    <property type="match status" value="1"/>
</dbReference>
<evidence type="ECO:0000313" key="4">
    <source>
        <dbReference type="Proteomes" id="UP000585474"/>
    </source>
</evidence>
<evidence type="ECO:0000256" key="2">
    <source>
        <dbReference type="RuleBase" id="RU003567"/>
    </source>
</evidence>
<organism evidence="3 4">
    <name type="scientific">Actinidia rufa</name>
    <dbReference type="NCBI Taxonomy" id="165716"/>
    <lineage>
        <taxon>Eukaryota</taxon>
        <taxon>Viridiplantae</taxon>
        <taxon>Streptophyta</taxon>
        <taxon>Embryophyta</taxon>
        <taxon>Tracheophyta</taxon>
        <taxon>Spermatophyta</taxon>
        <taxon>Magnoliopsida</taxon>
        <taxon>eudicotyledons</taxon>
        <taxon>Gunneridae</taxon>
        <taxon>Pentapetalae</taxon>
        <taxon>asterids</taxon>
        <taxon>Ericales</taxon>
        <taxon>Actinidiaceae</taxon>
        <taxon>Actinidia</taxon>
    </lineage>
</organism>
<dbReference type="AlphaFoldDB" id="A0A7J0DFK2"/>
<comment type="similarity">
    <text evidence="1 2">Belongs to the peptidase S14 family.</text>
</comment>
<dbReference type="OrthoDB" id="2017408at2759"/>
<dbReference type="SUPFAM" id="SSF52096">
    <property type="entry name" value="ClpP/crotonase"/>
    <property type="match status" value="1"/>
</dbReference>
<gene>
    <name evidence="3" type="ORF">Acr_00g0033090</name>
</gene>
<dbReference type="GO" id="GO:0051117">
    <property type="term" value="F:ATPase binding"/>
    <property type="evidence" value="ECO:0007669"/>
    <property type="project" value="TreeGrafter"/>
</dbReference>
<dbReference type="Proteomes" id="UP000585474">
    <property type="component" value="Unassembled WGS sequence"/>
</dbReference>
<dbReference type="PANTHER" id="PTHR10381:SF46">
    <property type="entry name" value="ATP-DEPENDENT CLP PROTEASE PROTEOLYTIC SUBUNIT-RELATED PROTEIN 2, CHLOROPLASTIC"/>
    <property type="match status" value="1"/>
</dbReference>
<keyword evidence="4" id="KW-1185">Reference proteome</keyword>
<dbReference type="PRINTS" id="PR00127">
    <property type="entry name" value="CLPPROTEASEP"/>
</dbReference>
<accession>A0A7J0DFK2</accession>
<dbReference type="GO" id="GO:0004252">
    <property type="term" value="F:serine-type endopeptidase activity"/>
    <property type="evidence" value="ECO:0007669"/>
    <property type="project" value="InterPro"/>
</dbReference>
<dbReference type="CDD" id="cd07017">
    <property type="entry name" value="S14_ClpP_2"/>
    <property type="match status" value="1"/>
</dbReference>
<dbReference type="GO" id="GO:0009368">
    <property type="term" value="C:endopeptidase Clp complex"/>
    <property type="evidence" value="ECO:0007669"/>
    <property type="project" value="TreeGrafter"/>
</dbReference>
<dbReference type="InterPro" id="IPR023562">
    <property type="entry name" value="ClpP/TepA"/>
</dbReference>
<evidence type="ECO:0000256" key="1">
    <source>
        <dbReference type="ARBA" id="ARBA00007039"/>
    </source>
</evidence>
<dbReference type="GO" id="GO:0004176">
    <property type="term" value="F:ATP-dependent peptidase activity"/>
    <property type="evidence" value="ECO:0007669"/>
    <property type="project" value="InterPro"/>
</dbReference>
<sequence>MVKESGIETSKFIEGGMLCTTLKGLLTYVGMAALRGSLVEYAFEICGVRLRKALVFLRFDEAQAMGKERACLNTGDWTDHRALRVTSDSKPRRLRIVMMPMVPVIRRRNGRYVERLDLWNALHSIGVVSGSCMEQCLAKNGGLYLLSMCPRYLPYRDRIVFIGNYINETFGNKILATLLYLDSTDNSKLLSVLINGVGGDITPSLSIYDTMQILRSPVGTRCVGSAFNLSAFLLAAGDKGFRLAMPMSRISMQPLAGTAQGKADAIINESYELLRFRDYIYEELAKKTGHPLEKINKDFKMTMYFDAKGAIEYGLIDDIVRPVVKSPSRRKLGMFGI</sequence>
<dbReference type="InterPro" id="IPR029045">
    <property type="entry name" value="ClpP/crotonase-like_dom_sf"/>
</dbReference>
<keyword evidence="3" id="KW-0645">Protease</keyword>